<comment type="similarity">
    <text evidence="8">Belongs to the TRAP transporter small permease family.</text>
</comment>
<evidence type="ECO:0000256" key="8">
    <source>
        <dbReference type="ARBA" id="ARBA00038436"/>
    </source>
</evidence>
<name>I4C4M7_DESTA</name>
<dbReference type="KEGG" id="dti:Desti_1810"/>
<dbReference type="GO" id="GO:0005886">
    <property type="term" value="C:plasma membrane"/>
    <property type="evidence" value="ECO:0007669"/>
    <property type="project" value="UniProtKB-SubCell"/>
</dbReference>
<feature type="transmembrane region" description="Helical" evidence="9">
    <location>
        <begin position="129"/>
        <end position="156"/>
    </location>
</feature>
<evidence type="ECO:0000256" key="7">
    <source>
        <dbReference type="ARBA" id="ARBA00023136"/>
    </source>
</evidence>
<accession>I4C4M7</accession>
<dbReference type="Pfam" id="PF04290">
    <property type="entry name" value="DctQ"/>
    <property type="match status" value="1"/>
</dbReference>
<reference evidence="12" key="1">
    <citation type="submission" date="2012-06" db="EMBL/GenBank/DDBJ databases">
        <title>Complete sequence of chromosome of Desulfomonile tiedjei DSM 6799.</title>
        <authorList>
            <person name="Lucas S."/>
            <person name="Copeland A."/>
            <person name="Lapidus A."/>
            <person name="Glavina del Rio T."/>
            <person name="Dalin E."/>
            <person name="Tice H."/>
            <person name="Bruce D."/>
            <person name="Goodwin L."/>
            <person name="Pitluck S."/>
            <person name="Peters L."/>
            <person name="Ovchinnikova G."/>
            <person name="Zeytun A."/>
            <person name="Lu M."/>
            <person name="Kyrpides N."/>
            <person name="Mavromatis K."/>
            <person name="Ivanova N."/>
            <person name="Brettin T."/>
            <person name="Detter J.C."/>
            <person name="Han C."/>
            <person name="Larimer F."/>
            <person name="Land M."/>
            <person name="Hauser L."/>
            <person name="Markowitz V."/>
            <person name="Cheng J.-F."/>
            <person name="Hugenholtz P."/>
            <person name="Woyke T."/>
            <person name="Wu D."/>
            <person name="Spring S."/>
            <person name="Schroeder M."/>
            <person name="Brambilla E."/>
            <person name="Klenk H.-P."/>
            <person name="Eisen J.A."/>
        </authorList>
    </citation>
    <scope>NUCLEOTIDE SEQUENCE [LARGE SCALE GENOMIC DNA]</scope>
    <source>
        <strain evidence="12">ATCC 49306 / DSM 6799 / DCB-1</strain>
    </source>
</reference>
<dbReference type="HOGENOM" id="CLU_086356_8_5_7"/>
<keyword evidence="4" id="KW-0997">Cell inner membrane</keyword>
<evidence type="ECO:0000313" key="11">
    <source>
        <dbReference type="EMBL" id="AFM24518.1"/>
    </source>
</evidence>
<dbReference type="Proteomes" id="UP000006055">
    <property type="component" value="Chromosome"/>
</dbReference>
<dbReference type="PANTHER" id="PTHR35011">
    <property type="entry name" value="2,3-DIKETO-L-GULONATE TRAP TRANSPORTER SMALL PERMEASE PROTEIN YIAM"/>
    <property type="match status" value="1"/>
</dbReference>
<dbReference type="InterPro" id="IPR055348">
    <property type="entry name" value="DctQ"/>
</dbReference>
<dbReference type="STRING" id="706587.Desti_1810"/>
<comment type="subcellular location">
    <subcellularLocation>
        <location evidence="1">Cell inner membrane</location>
        <topology evidence="1">Multi-pass membrane protein</topology>
    </subcellularLocation>
</comment>
<gene>
    <name evidence="11" type="ordered locus">Desti_1810</name>
</gene>
<evidence type="ECO:0000256" key="4">
    <source>
        <dbReference type="ARBA" id="ARBA00022519"/>
    </source>
</evidence>
<feature type="domain" description="Tripartite ATP-independent periplasmic transporters DctQ component" evidence="10">
    <location>
        <begin position="26"/>
        <end position="154"/>
    </location>
</feature>
<evidence type="ECO:0000256" key="3">
    <source>
        <dbReference type="ARBA" id="ARBA00022475"/>
    </source>
</evidence>
<feature type="transmembrane region" description="Helical" evidence="9">
    <location>
        <begin position="12"/>
        <end position="31"/>
    </location>
</feature>
<sequence>MKRFKAAVLKADFSLFSISGIALVCMMGITLVDVTMRSIGRPIVGSVELISFLGAIAIGFAVPYTTWTKGHILVDFVLEKLSPKSRRILLALTRSAGIMLFLLAGYNFILYGMDLMRSNQISGAFKLPLYPIAFGLAISCFMQVATLFCDLVNVVYGEKHE</sequence>
<feature type="transmembrane region" description="Helical" evidence="9">
    <location>
        <begin position="43"/>
        <end position="67"/>
    </location>
</feature>
<keyword evidence="3" id="KW-1003">Cell membrane</keyword>
<evidence type="ECO:0000256" key="2">
    <source>
        <dbReference type="ARBA" id="ARBA00022448"/>
    </source>
</evidence>
<dbReference type="eggNOG" id="COG3090">
    <property type="taxonomic scope" value="Bacteria"/>
</dbReference>
<keyword evidence="2" id="KW-0813">Transport</keyword>
<evidence type="ECO:0000313" key="12">
    <source>
        <dbReference type="Proteomes" id="UP000006055"/>
    </source>
</evidence>
<dbReference type="InterPro" id="IPR007387">
    <property type="entry name" value="TRAP_DctQ"/>
</dbReference>
<evidence type="ECO:0000256" key="6">
    <source>
        <dbReference type="ARBA" id="ARBA00022989"/>
    </source>
</evidence>
<protein>
    <submittedName>
        <fullName evidence="11">TRAP-type C4-dicarboxylate transport system, small permease component</fullName>
    </submittedName>
</protein>
<keyword evidence="7 9" id="KW-0472">Membrane</keyword>
<feature type="transmembrane region" description="Helical" evidence="9">
    <location>
        <begin position="88"/>
        <end position="109"/>
    </location>
</feature>
<evidence type="ECO:0000256" key="9">
    <source>
        <dbReference type="SAM" id="Phobius"/>
    </source>
</evidence>
<organism evidence="11 12">
    <name type="scientific">Desulfomonile tiedjei (strain ATCC 49306 / DSM 6799 / DCB-1)</name>
    <dbReference type="NCBI Taxonomy" id="706587"/>
    <lineage>
        <taxon>Bacteria</taxon>
        <taxon>Pseudomonadati</taxon>
        <taxon>Thermodesulfobacteriota</taxon>
        <taxon>Desulfomonilia</taxon>
        <taxon>Desulfomonilales</taxon>
        <taxon>Desulfomonilaceae</taxon>
        <taxon>Desulfomonile</taxon>
    </lineage>
</organism>
<evidence type="ECO:0000256" key="5">
    <source>
        <dbReference type="ARBA" id="ARBA00022692"/>
    </source>
</evidence>
<dbReference type="AlphaFoldDB" id="I4C4M7"/>
<evidence type="ECO:0000259" key="10">
    <source>
        <dbReference type="Pfam" id="PF04290"/>
    </source>
</evidence>
<dbReference type="RefSeq" id="WP_014809664.1">
    <property type="nucleotide sequence ID" value="NC_018025.1"/>
</dbReference>
<keyword evidence="5 9" id="KW-0812">Transmembrane</keyword>
<keyword evidence="6 9" id="KW-1133">Transmembrane helix</keyword>
<dbReference type="EMBL" id="CP003360">
    <property type="protein sequence ID" value="AFM24518.1"/>
    <property type="molecule type" value="Genomic_DNA"/>
</dbReference>
<dbReference type="GO" id="GO:0015740">
    <property type="term" value="P:C4-dicarboxylate transport"/>
    <property type="evidence" value="ECO:0007669"/>
    <property type="project" value="TreeGrafter"/>
</dbReference>
<dbReference type="OrthoDB" id="5420680at2"/>
<dbReference type="PANTHER" id="PTHR35011:SF10">
    <property type="entry name" value="TRAP TRANSPORTER SMALL PERMEASE PROTEIN"/>
    <property type="match status" value="1"/>
</dbReference>
<dbReference type="GO" id="GO:0022857">
    <property type="term" value="F:transmembrane transporter activity"/>
    <property type="evidence" value="ECO:0007669"/>
    <property type="project" value="TreeGrafter"/>
</dbReference>
<evidence type="ECO:0000256" key="1">
    <source>
        <dbReference type="ARBA" id="ARBA00004429"/>
    </source>
</evidence>
<proteinExistence type="inferred from homology"/>
<keyword evidence="12" id="KW-1185">Reference proteome</keyword>